<dbReference type="EMBL" id="CALNXI010000734">
    <property type="protein sequence ID" value="CAH3042036.1"/>
    <property type="molecule type" value="Genomic_DNA"/>
</dbReference>
<feature type="non-terminal residue" evidence="7">
    <location>
        <position position="1"/>
    </location>
</feature>
<keyword evidence="8" id="KW-1185">Reference proteome</keyword>
<sequence length="334" mass="36697">ALGIRCYDCKIKSPASLCDKTLSNDTNAVNCSGIFDTCVSTALTIKSKVGNLEKSAYMMTCGQKSIGCSKIETHNCGREGFRKFIDKIPGFEVTKCGVACCDSAMCNKADIVKPKPITKSLGVSTSARSVFVVSGIIFIVGLILYSSLSYRLQREINMLYQLFIVLIAAGAVHAQLLGYQATGQASARKRDQKQFGANIELGPFELDGQQGVEMRGNKMVVSQTGVYYVYGQVHYIHLNAKGQLYNRCILYVNNKPFRYLQKGMDGRADIGNVYSGGLIHLRSGDTISLKTQQPSRINLDPRVTFFGAFRVGYNCEECSVVVPDVKSYYNKYSG</sequence>
<evidence type="ECO:0000256" key="1">
    <source>
        <dbReference type="ARBA" id="ARBA00004370"/>
    </source>
</evidence>
<organism evidence="7 8">
    <name type="scientific">Porites evermanni</name>
    <dbReference type="NCBI Taxonomy" id="104178"/>
    <lineage>
        <taxon>Eukaryota</taxon>
        <taxon>Metazoa</taxon>
        <taxon>Cnidaria</taxon>
        <taxon>Anthozoa</taxon>
        <taxon>Hexacorallia</taxon>
        <taxon>Scleractinia</taxon>
        <taxon>Fungiina</taxon>
        <taxon>Poritidae</taxon>
        <taxon>Porites</taxon>
    </lineage>
</organism>
<accession>A0ABN8N3G4</accession>
<dbReference type="PANTHER" id="PTHR11471">
    <property type="entry name" value="TUMOR NECROSIS FACTOR FAMILY MEMBER"/>
    <property type="match status" value="1"/>
</dbReference>
<evidence type="ECO:0000256" key="2">
    <source>
        <dbReference type="ARBA" id="ARBA00008670"/>
    </source>
</evidence>
<dbReference type="Gene3D" id="2.60.120.40">
    <property type="match status" value="1"/>
</dbReference>
<feature type="transmembrane region" description="Helical" evidence="5">
    <location>
        <begin position="129"/>
        <end position="148"/>
    </location>
</feature>
<protein>
    <recommendedName>
        <fullName evidence="6">THD domain-containing protein</fullName>
    </recommendedName>
</protein>
<comment type="similarity">
    <text evidence="2">Belongs to the tumor necrosis factor family.</text>
</comment>
<evidence type="ECO:0000256" key="3">
    <source>
        <dbReference type="ARBA" id="ARBA00022514"/>
    </source>
</evidence>
<evidence type="ECO:0000259" key="6">
    <source>
        <dbReference type="PROSITE" id="PS50049"/>
    </source>
</evidence>
<dbReference type="Pfam" id="PF00229">
    <property type="entry name" value="TNF"/>
    <property type="match status" value="1"/>
</dbReference>
<dbReference type="InterPro" id="IPR006052">
    <property type="entry name" value="TNF_dom"/>
</dbReference>
<evidence type="ECO:0000313" key="8">
    <source>
        <dbReference type="Proteomes" id="UP001159427"/>
    </source>
</evidence>
<evidence type="ECO:0000256" key="5">
    <source>
        <dbReference type="SAM" id="Phobius"/>
    </source>
</evidence>
<comment type="subcellular location">
    <subcellularLocation>
        <location evidence="1">Membrane</location>
    </subcellularLocation>
</comment>
<evidence type="ECO:0000256" key="4">
    <source>
        <dbReference type="ARBA" id="ARBA00023136"/>
    </source>
</evidence>
<feature type="domain" description="THD" evidence="6">
    <location>
        <begin position="172"/>
        <end position="311"/>
    </location>
</feature>
<dbReference type="Proteomes" id="UP001159427">
    <property type="component" value="Unassembled WGS sequence"/>
</dbReference>
<gene>
    <name evidence="7" type="ORF">PEVE_00040390</name>
</gene>
<dbReference type="InterPro" id="IPR008983">
    <property type="entry name" value="Tumour_necrosis_fac-like_dom"/>
</dbReference>
<dbReference type="PANTHER" id="PTHR11471:SF13">
    <property type="entry name" value="TNF FAMILY PROFILE DOMAIN-CONTAINING PROTEIN"/>
    <property type="match status" value="1"/>
</dbReference>
<keyword evidence="5" id="KW-1133">Transmembrane helix</keyword>
<keyword evidence="5" id="KW-0812">Transmembrane</keyword>
<evidence type="ECO:0000313" key="7">
    <source>
        <dbReference type="EMBL" id="CAH3042036.1"/>
    </source>
</evidence>
<feature type="transmembrane region" description="Helical" evidence="5">
    <location>
        <begin position="160"/>
        <end position="179"/>
    </location>
</feature>
<reference evidence="7 8" key="1">
    <citation type="submission" date="2022-05" db="EMBL/GenBank/DDBJ databases">
        <authorList>
            <consortium name="Genoscope - CEA"/>
            <person name="William W."/>
        </authorList>
    </citation>
    <scope>NUCLEOTIDE SEQUENCE [LARGE SCALE GENOMIC DNA]</scope>
</reference>
<comment type="caution">
    <text evidence="7">The sequence shown here is derived from an EMBL/GenBank/DDBJ whole genome shotgun (WGS) entry which is preliminary data.</text>
</comment>
<dbReference type="SMART" id="SM00207">
    <property type="entry name" value="TNF"/>
    <property type="match status" value="1"/>
</dbReference>
<dbReference type="PROSITE" id="PS50049">
    <property type="entry name" value="THD_2"/>
    <property type="match status" value="1"/>
</dbReference>
<name>A0ABN8N3G4_9CNID</name>
<keyword evidence="3" id="KW-0202">Cytokine</keyword>
<dbReference type="SUPFAM" id="SSF49842">
    <property type="entry name" value="TNF-like"/>
    <property type="match status" value="1"/>
</dbReference>
<proteinExistence type="inferred from homology"/>
<keyword evidence="4 5" id="KW-0472">Membrane</keyword>